<evidence type="ECO:0000313" key="1">
    <source>
        <dbReference type="EMBL" id="KAK8761630.1"/>
    </source>
</evidence>
<accession>A0AAQ4DGP0</accession>
<dbReference type="EMBL" id="JARKHS020030915">
    <property type="protein sequence ID" value="KAK8761630.1"/>
    <property type="molecule type" value="Genomic_DNA"/>
</dbReference>
<dbReference type="AlphaFoldDB" id="A0AAQ4DGP0"/>
<organism evidence="1 2">
    <name type="scientific">Amblyomma americanum</name>
    <name type="common">Lone star tick</name>
    <dbReference type="NCBI Taxonomy" id="6943"/>
    <lineage>
        <taxon>Eukaryota</taxon>
        <taxon>Metazoa</taxon>
        <taxon>Ecdysozoa</taxon>
        <taxon>Arthropoda</taxon>
        <taxon>Chelicerata</taxon>
        <taxon>Arachnida</taxon>
        <taxon>Acari</taxon>
        <taxon>Parasitiformes</taxon>
        <taxon>Ixodida</taxon>
        <taxon>Ixodoidea</taxon>
        <taxon>Ixodidae</taxon>
        <taxon>Amblyomminae</taxon>
        <taxon>Amblyomma</taxon>
    </lineage>
</organism>
<dbReference type="Proteomes" id="UP001321473">
    <property type="component" value="Unassembled WGS sequence"/>
</dbReference>
<gene>
    <name evidence="1" type="ORF">V5799_027105</name>
</gene>
<name>A0AAQ4DGP0_AMBAM</name>
<reference evidence="1 2" key="1">
    <citation type="journal article" date="2023" name="Arcadia Sci">
        <title>De novo assembly of a long-read Amblyomma americanum tick genome.</title>
        <authorList>
            <person name="Chou S."/>
            <person name="Poskanzer K.E."/>
            <person name="Rollins M."/>
            <person name="Thuy-Boun P.S."/>
        </authorList>
    </citation>
    <scope>NUCLEOTIDE SEQUENCE [LARGE SCALE GENOMIC DNA]</scope>
    <source>
        <strain evidence="1">F_SG_1</strain>
        <tissue evidence="1">Salivary glands</tissue>
    </source>
</reference>
<comment type="caution">
    <text evidence="1">The sequence shown here is derived from an EMBL/GenBank/DDBJ whole genome shotgun (WGS) entry which is preliminary data.</text>
</comment>
<evidence type="ECO:0000313" key="2">
    <source>
        <dbReference type="Proteomes" id="UP001321473"/>
    </source>
</evidence>
<dbReference type="SUPFAM" id="SSF143724">
    <property type="entry name" value="PHP14-like"/>
    <property type="match status" value="1"/>
</dbReference>
<protein>
    <submittedName>
        <fullName evidence="1">Uncharacterized protein</fullName>
    </submittedName>
</protein>
<proteinExistence type="predicted"/>
<keyword evidence="2" id="KW-1185">Reference proteome</keyword>
<sequence length="94" mass="10089">MLLSSSSMRYPSESAARPCERAEEATASSSASQCCSCLSNMSALSGVPDVALEVGRSRYILVKVYVKDDEETYKYVIRGSVLAANHTEVTCSAL</sequence>
<dbReference type="Pfam" id="PF05005">
    <property type="entry name" value="Ocnus"/>
    <property type="match status" value="1"/>
</dbReference>
<dbReference type="InterPro" id="IPR007702">
    <property type="entry name" value="Janus"/>
</dbReference>